<dbReference type="InterPro" id="IPR011044">
    <property type="entry name" value="Quino_amine_DH_bsu"/>
</dbReference>
<dbReference type="OrthoDB" id="5427350at2759"/>
<gene>
    <name evidence="1" type="ORF">AURANDRAFT_64095</name>
</gene>
<sequence length="932" mass="101883">MIDKGYTASKGVKDMVYQVLGLKMFNNTHVLLSLGESGGTSGPRALWHWRADAYVTLCGGKTNDAHDIQWAYEEAAVWQVDGTTKVEEASAATGRILDHFAEVRVQDPNHLQATEEDTKFYISSRQTNAIIKMNADGAVEWTLGGEYGDYKIEDYDGTIYRAGEVVWSGQHNAEYFGDDEFCMFDNQEETSNLYAQSRLLCVKLVDDGDSKKGVVTFSYFMGAYTPHFGDNDRLPTGNQLGVHWPYYVETDDEYDVRAVEVERDSGDLAWEMKVLGPKCDAAKRCDHAEVGWYAYSIERVYGAPLLWDLECSDATLSFKTVNNFKQMNEFKGYYSVAAAVTGDDDAASVDGHFDFAAHWRETAVDVDVPAKTSRVQLTVTNQFGDETAAHPVPAPSGGAAMRVEPRGVARVLASAAVSAAVVALLSAPAAGPGALRLGSSAGTSVATLTYGDFLELDGIKKFLGDEGLANASSYDELSDLVPREIVTRVTRNRAEGVVGVAASLGYVAFGLSRSSPHGGTTAAYVLVMDYRGAVVALSPTLGKVLRQKGWSDADERELYKPLAIKPYNSSALLVALSAKAGLKGPRALWHWRANTWTVLCDGRENDAHDAQWAYSGDALWQADGYTVIKKYDAATGRELAEFAEHRVEDPNHVQLIEEDSLAFVSSRSTNGIVKEDAATGDVVWVLGGEHGKFDIVDERGHNHTAGSNYFLGQHNAEYFGDDEYCLFDNQKGSAKSSRLLCLRLNEAEGVATVTFIYSLGSKTPHFGDNDRLPTGNFLGLHWPDTVDYDDQFEVRVIEVENDGDVAMEIKVAGDLCRNATGCYRDDYGWTSYSAERFYDAPLVYETTCGLHAVSFKTVSNFKQNDLANGTYAVRVNGDERKSGAFSFKPHWRPQDVTVDGLGTLAANDVVILRVANAWGDETSTTLDCAPGA</sequence>
<organism evidence="2">
    <name type="scientific">Aureococcus anophagefferens</name>
    <name type="common">Harmful bloom alga</name>
    <dbReference type="NCBI Taxonomy" id="44056"/>
    <lineage>
        <taxon>Eukaryota</taxon>
        <taxon>Sar</taxon>
        <taxon>Stramenopiles</taxon>
        <taxon>Ochrophyta</taxon>
        <taxon>Pelagophyceae</taxon>
        <taxon>Pelagomonadales</taxon>
        <taxon>Pelagomonadaceae</taxon>
        <taxon>Aureococcus</taxon>
    </lineage>
</organism>
<dbReference type="PANTHER" id="PTHR35340:SF5">
    <property type="entry name" value="ASST-DOMAIN-CONTAINING PROTEIN"/>
    <property type="match status" value="1"/>
</dbReference>
<dbReference type="KEGG" id="aaf:AURANDRAFT_64095"/>
<dbReference type="RefSeq" id="XP_009037154.1">
    <property type="nucleotide sequence ID" value="XM_009038906.1"/>
</dbReference>
<protein>
    <submittedName>
        <fullName evidence="1">Uncharacterized protein</fullName>
    </submittedName>
</protein>
<dbReference type="EMBL" id="GL833128">
    <property type="protein sequence ID" value="EGB08439.1"/>
    <property type="molecule type" value="Genomic_DNA"/>
</dbReference>
<dbReference type="InParanoid" id="F0Y8Y0"/>
<dbReference type="InterPro" id="IPR010262">
    <property type="entry name" value="Arylsulfotransferase_bact"/>
</dbReference>
<keyword evidence="2" id="KW-1185">Reference proteome</keyword>
<proteinExistence type="predicted"/>
<dbReference type="Proteomes" id="UP000002729">
    <property type="component" value="Unassembled WGS sequence"/>
</dbReference>
<dbReference type="InterPro" id="IPR053143">
    <property type="entry name" value="Arylsulfate_ST"/>
</dbReference>
<dbReference type="AlphaFoldDB" id="F0Y8Y0"/>
<dbReference type="GO" id="GO:0004062">
    <property type="term" value="F:aryl sulfotransferase activity"/>
    <property type="evidence" value="ECO:0007669"/>
    <property type="project" value="InterPro"/>
</dbReference>
<name>F0Y8Y0_AURAN</name>
<dbReference type="PANTHER" id="PTHR35340">
    <property type="entry name" value="PQQ ENZYME REPEAT PROTEIN-RELATED"/>
    <property type="match status" value="1"/>
</dbReference>
<evidence type="ECO:0000313" key="2">
    <source>
        <dbReference type="Proteomes" id="UP000002729"/>
    </source>
</evidence>
<dbReference type="GeneID" id="20224657"/>
<dbReference type="Pfam" id="PF05935">
    <property type="entry name" value="Arylsulfotrans"/>
    <property type="match status" value="2"/>
</dbReference>
<reference evidence="1 2" key="1">
    <citation type="journal article" date="2011" name="Proc. Natl. Acad. Sci. U.S.A.">
        <title>Niche of harmful alga Aureococcus anophagefferens revealed through ecogenomics.</title>
        <authorList>
            <person name="Gobler C.J."/>
            <person name="Berry D.L."/>
            <person name="Dyhrman S.T."/>
            <person name="Wilhelm S.W."/>
            <person name="Salamov A."/>
            <person name="Lobanov A.V."/>
            <person name="Zhang Y."/>
            <person name="Collier J.L."/>
            <person name="Wurch L.L."/>
            <person name="Kustka A.B."/>
            <person name="Dill B.D."/>
            <person name="Shah M."/>
            <person name="VerBerkmoes N.C."/>
            <person name="Kuo A."/>
            <person name="Terry A."/>
            <person name="Pangilinan J."/>
            <person name="Lindquist E.A."/>
            <person name="Lucas S."/>
            <person name="Paulsen I.T."/>
            <person name="Hattenrath-Lehmann T.K."/>
            <person name="Talmage S.C."/>
            <person name="Walker E.A."/>
            <person name="Koch F."/>
            <person name="Burson A.M."/>
            <person name="Marcoval M.A."/>
            <person name="Tang Y.Z."/>
            <person name="Lecleir G.R."/>
            <person name="Coyne K.J."/>
            <person name="Berg G.M."/>
            <person name="Bertrand E.M."/>
            <person name="Saito M.A."/>
            <person name="Gladyshev V.N."/>
            <person name="Grigoriev I.V."/>
        </authorList>
    </citation>
    <scope>NUCLEOTIDE SEQUENCE [LARGE SCALE GENOMIC DNA]</scope>
    <source>
        <strain evidence="2">CCMP 1984</strain>
    </source>
</reference>
<accession>F0Y8Y0</accession>
<dbReference type="SUPFAM" id="SSF50969">
    <property type="entry name" value="YVTN repeat-like/Quinoprotein amine dehydrogenase"/>
    <property type="match status" value="1"/>
</dbReference>
<evidence type="ECO:0000313" key="1">
    <source>
        <dbReference type="EMBL" id="EGB08439.1"/>
    </source>
</evidence>